<comment type="caution">
    <text evidence="2">The sequence shown here is derived from an EMBL/GenBank/DDBJ whole genome shotgun (WGS) entry which is preliminary data.</text>
</comment>
<gene>
    <name evidence="2" type="ORF">MVEN_01626900</name>
</gene>
<dbReference type="OrthoDB" id="3014932at2759"/>
<protein>
    <submittedName>
        <fullName evidence="2">Uncharacterized protein</fullName>
    </submittedName>
</protein>
<organism evidence="2 3">
    <name type="scientific">Mycena venus</name>
    <dbReference type="NCBI Taxonomy" id="2733690"/>
    <lineage>
        <taxon>Eukaryota</taxon>
        <taxon>Fungi</taxon>
        <taxon>Dikarya</taxon>
        <taxon>Basidiomycota</taxon>
        <taxon>Agaricomycotina</taxon>
        <taxon>Agaricomycetes</taxon>
        <taxon>Agaricomycetidae</taxon>
        <taxon>Agaricales</taxon>
        <taxon>Marasmiineae</taxon>
        <taxon>Mycenaceae</taxon>
        <taxon>Mycena</taxon>
    </lineage>
</organism>
<dbReference type="AlphaFoldDB" id="A0A8H7CQL8"/>
<proteinExistence type="predicted"/>
<dbReference type="EMBL" id="JACAZI010000014">
    <property type="protein sequence ID" value="KAF7344667.1"/>
    <property type="molecule type" value="Genomic_DNA"/>
</dbReference>
<dbReference type="Proteomes" id="UP000620124">
    <property type="component" value="Unassembled WGS sequence"/>
</dbReference>
<evidence type="ECO:0000313" key="3">
    <source>
        <dbReference type="Proteomes" id="UP000620124"/>
    </source>
</evidence>
<accession>A0A8H7CQL8</accession>
<reference evidence="2" key="1">
    <citation type="submission" date="2020-05" db="EMBL/GenBank/DDBJ databases">
        <title>Mycena genomes resolve the evolution of fungal bioluminescence.</title>
        <authorList>
            <person name="Tsai I.J."/>
        </authorList>
    </citation>
    <scope>NUCLEOTIDE SEQUENCE</scope>
    <source>
        <strain evidence="2">CCC161011</strain>
    </source>
</reference>
<evidence type="ECO:0000313" key="2">
    <source>
        <dbReference type="EMBL" id="KAF7344667.1"/>
    </source>
</evidence>
<name>A0A8H7CQL8_9AGAR</name>
<feature type="signal peptide" evidence="1">
    <location>
        <begin position="1"/>
        <end position="23"/>
    </location>
</feature>
<feature type="chain" id="PRO_5034964456" evidence="1">
    <location>
        <begin position="24"/>
        <end position="191"/>
    </location>
</feature>
<sequence length="191" mass="19680">MLPTVGKLAALISVALMLRHSSAQSVTLYGVSKDPTGLPSQSFSVAGGVSVSVGGTNSDGGITYIEIIADTSIIIFEESKTITFLSVPTTTTATIIEDASGFRESVEVTGVSGTWETDEHTCGFGSDGRGTCVESLTGPSLTEIRTVSGSVVPVYTLPATQPSAAQGREAVRGGFKPWIVAAAVVMALFYP</sequence>
<keyword evidence="3" id="KW-1185">Reference proteome</keyword>
<evidence type="ECO:0000256" key="1">
    <source>
        <dbReference type="SAM" id="SignalP"/>
    </source>
</evidence>
<keyword evidence="1" id="KW-0732">Signal</keyword>